<evidence type="ECO:0000313" key="2">
    <source>
        <dbReference type="EMBL" id="CAK0848882.1"/>
    </source>
</evidence>
<sequence>MIGKGRAGACSFPESFLPRDPRQRLSKGARARRGGRREGGILRRRRRRRRRRRKGRIGPSEKPSVRGHAHKAPMICHRTTRAGRAREPAAGAAGSARSAAPAAAGGTRTRVAPLAGQGRWPRVRGLPPVACEVRWRRKRRRRRRRRSRGWREEHAVGCAGLKGQGPQAGRALRARSSATVDSAAPTATRGSVGQKAAMMSRSSARASSLLTEGSSGGALQVTDTFRSRNTAGNSLCLALKPGALLLASWSRPA</sequence>
<feature type="region of interest" description="Disordered" evidence="1">
    <location>
        <begin position="1"/>
        <end position="120"/>
    </location>
</feature>
<name>A0ABN9TRY3_9DINO</name>
<protein>
    <submittedName>
        <fullName evidence="2">Uncharacterized protein</fullName>
    </submittedName>
</protein>
<feature type="compositionally biased region" description="Low complexity" evidence="1">
    <location>
        <begin position="196"/>
        <end position="208"/>
    </location>
</feature>
<feature type="compositionally biased region" description="Basic residues" evidence="1">
    <location>
        <begin position="24"/>
        <end position="35"/>
    </location>
</feature>
<feature type="region of interest" description="Disordered" evidence="1">
    <location>
        <begin position="174"/>
        <end position="216"/>
    </location>
</feature>
<reference evidence="2" key="1">
    <citation type="submission" date="2023-10" db="EMBL/GenBank/DDBJ databases">
        <authorList>
            <person name="Chen Y."/>
            <person name="Shah S."/>
            <person name="Dougan E. K."/>
            <person name="Thang M."/>
            <person name="Chan C."/>
        </authorList>
    </citation>
    <scope>NUCLEOTIDE SEQUENCE [LARGE SCALE GENOMIC DNA]</scope>
</reference>
<accession>A0ABN9TRY3</accession>
<feature type="compositionally biased region" description="Low complexity" evidence="1">
    <location>
        <begin position="88"/>
        <end position="110"/>
    </location>
</feature>
<organism evidence="2 3">
    <name type="scientific">Prorocentrum cordatum</name>
    <dbReference type="NCBI Taxonomy" id="2364126"/>
    <lineage>
        <taxon>Eukaryota</taxon>
        <taxon>Sar</taxon>
        <taxon>Alveolata</taxon>
        <taxon>Dinophyceae</taxon>
        <taxon>Prorocentrales</taxon>
        <taxon>Prorocentraceae</taxon>
        <taxon>Prorocentrum</taxon>
    </lineage>
</organism>
<comment type="caution">
    <text evidence="2">The sequence shown here is derived from an EMBL/GenBank/DDBJ whole genome shotgun (WGS) entry which is preliminary data.</text>
</comment>
<dbReference type="EMBL" id="CAUYUJ010015017">
    <property type="protein sequence ID" value="CAK0848882.1"/>
    <property type="molecule type" value="Genomic_DNA"/>
</dbReference>
<proteinExistence type="predicted"/>
<feature type="compositionally biased region" description="Basic residues" evidence="1">
    <location>
        <begin position="42"/>
        <end position="56"/>
    </location>
</feature>
<keyword evidence="3" id="KW-1185">Reference proteome</keyword>
<evidence type="ECO:0000313" key="3">
    <source>
        <dbReference type="Proteomes" id="UP001189429"/>
    </source>
</evidence>
<dbReference type="Proteomes" id="UP001189429">
    <property type="component" value="Unassembled WGS sequence"/>
</dbReference>
<gene>
    <name evidence="2" type="ORF">PCOR1329_LOCUS41721</name>
</gene>
<evidence type="ECO:0000256" key="1">
    <source>
        <dbReference type="SAM" id="MobiDB-lite"/>
    </source>
</evidence>